<evidence type="ECO:0000313" key="3">
    <source>
        <dbReference type="EMBL" id="WVX80371.1"/>
    </source>
</evidence>
<reference evidence="3 4" key="1">
    <citation type="submission" date="2023-10" db="EMBL/GenBank/DDBJ databases">
        <title>Niallia locisalis sp.nov. isolated from a salt pond sample.</title>
        <authorList>
            <person name="Li X.-J."/>
            <person name="Dong L."/>
        </authorList>
    </citation>
    <scope>NUCLEOTIDE SEQUENCE [LARGE SCALE GENOMIC DNA]</scope>
    <source>
        <strain evidence="3 4">DSM 29761</strain>
    </source>
</reference>
<name>A0ABZ2CB32_9BACI</name>
<accession>A0ABZ2CB32</accession>
<evidence type="ECO:0000313" key="4">
    <source>
        <dbReference type="Proteomes" id="UP001357223"/>
    </source>
</evidence>
<sequence>MSYIFPFEEFKELWESSPLVIIDTNGFLNLYRYSTETTNQILNILDTVPKEQFWLPAQVIKEFKKNRHDVITREYNKYKEVTKEVERIMLVTKNDIDKQFSKFNKFRFPKVNDFEAKIHVAIESIKEESKNYKEEIKEEVKQNEKMLRDDKVKEFIDELISSERVGEPFNFTQLLQIYSEGEQRYQYKMPPGYMDIEKDKKDNTKREKFGDLILWKQLLEQSKKNNNGIIFITNDEKEDWWVLDKNDIPLRPREELFVEFDEYSDQPLVIMNLTNFINHVSIINNMVDHTTHLEMNADEISEELIAHKSWEEILDDKGDLTSYLIHSGDLQDFVSNPIADVEITEYFPPEIDIESVEVSENQVIIEGTFNTRVGLNITESISRNYSKEVFAPDVLISGYISFEFDVDFEKDEDFIMTDTLNIVASGFEVLECDLPYEEFDEEFDERCIRCGNPNVSYFTNNGDNVCEKCSIHYEICPECGKLFEQGTLGGAFCRPCELERRD</sequence>
<dbReference type="Proteomes" id="UP001357223">
    <property type="component" value="Chromosome"/>
</dbReference>
<gene>
    <name evidence="3" type="ORF">R4Z09_24450</name>
</gene>
<dbReference type="Pfam" id="PF18476">
    <property type="entry name" value="PIN_8"/>
    <property type="match status" value="1"/>
</dbReference>
<evidence type="ECO:0000259" key="2">
    <source>
        <dbReference type="Pfam" id="PF18476"/>
    </source>
</evidence>
<keyword evidence="4" id="KW-1185">Reference proteome</keyword>
<keyword evidence="1" id="KW-0175">Coiled coil</keyword>
<organism evidence="3 4">
    <name type="scientific">Niallia oryzisoli</name>
    <dbReference type="NCBI Taxonomy" id="1737571"/>
    <lineage>
        <taxon>Bacteria</taxon>
        <taxon>Bacillati</taxon>
        <taxon>Bacillota</taxon>
        <taxon>Bacilli</taxon>
        <taxon>Bacillales</taxon>
        <taxon>Bacillaceae</taxon>
        <taxon>Niallia</taxon>
    </lineage>
</organism>
<evidence type="ECO:0000256" key="1">
    <source>
        <dbReference type="SAM" id="Coils"/>
    </source>
</evidence>
<dbReference type="RefSeq" id="WP_338449302.1">
    <property type="nucleotide sequence ID" value="NZ_CP137640.1"/>
</dbReference>
<proteinExistence type="predicted"/>
<feature type="domain" description="PIN like" evidence="2">
    <location>
        <begin position="19"/>
        <end position="256"/>
    </location>
</feature>
<dbReference type="EMBL" id="CP137640">
    <property type="protein sequence ID" value="WVX80371.1"/>
    <property type="molecule type" value="Genomic_DNA"/>
</dbReference>
<feature type="coiled-coil region" evidence="1">
    <location>
        <begin position="122"/>
        <end position="153"/>
    </location>
</feature>
<protein>
    <submittedName>
        <fullName evidence="3">PIN-like domain-containing protein</fullName>
    </submittedName>
</protein>
<dbReference type="InterPro" id="IPR041578">
    <property type="entry name" value="PIN_8"/>
</dbReference>